<dbReference type="Proteomes" id="UP000008022">
    <property type="component" value="Unassembled WGS sequence"/>
</dbReference>
<keyword evidence="2" id="KW-1185">Reference proteome</keyword>
<dbReference type="EnsemblPlants" id="ORUFI12G01650.1">
    <property type="protein sequence ID" value="ORUFI12G01650.1"/>
    <property type="gene ID" value="ORUFI12G01650"/>
</dbReference>
<sequence>MAPARLRMTGWAAGGGLLSFLFHPKEQQRSWREKKDKMGQEICSAIPPDLQDYDRNFNIGREQTTKRKGQLFHLDY</sequence>
<accession>A0A0E0RD52</accession>
<reference evidence="2" key="1">
    <citation type="submission" date="2013-06" db="EMBL/GenBank/DDBJ databases">
        <authorList>
            <person name="Zhao Q."/>
        </authorList>
    </citation>
    <scope>NUCLEOTIDE SEQUENCE</scope>
    <source>
        <strain evidence="2">cv. W1943</strain>
    </source>
</reference>
<dbReference type="HOGENOM" id="CLU_2658822_0_0_1"/>
<dbReference type="Gramene" id="ORUFI12G01650.1">
    <property type="protein sequence ID" value="ORUFI12G01650.1"/>
    <property type="gene ID" value="ORUFI12G01650"/>
</dbReference>
<name>A0A0E0RD52_ORYRU</name>
<protein>
    <submittedName>
        <fullName evidence="1">Uncharacterized protein</fullName>
    </submittedName>
</protein>
<evidence type="ECO:0000313" key="2">
    <source>
        <dbReference type="Proteomes" id="UP000008022"/>
    </source>
</evidence>
<dbReference type="AlphaFoldDB" id="A0A0E0RD52"/>
<proteinExistence type="predicted"/>
<reference evidence="1" key="2">
    <citation type="submission" date="2015-06" db="UniProtKB">
        <authorList>
            <consortium name="EnsemblPlants"/>
        </authorList>
    </citation>
    <scope>IDENTIFICATION</scope>
</reference>
<evidence type="ECO:0000313" key="1">
    <source>
        <dbReference type="EnsemblPlants" id="ORUFI12G01650.1"/>
    </source>
</evidence>
<organism evidence="1 2">
    <name type="scientific">Oryza rufipogon</name>
    <name type="common">Brownbeard rice</name>
    <name type="synonym">Asian wild rice</name>
    <dbReference type="NCBI Taxonomy" id="4529"/>
    <lineage>
        <taxon>Eukaryota</taxon>
        <taxon>Viridiplantae</taxon>
        <taxon>Streptophyta</taxon>
        <taxon>Embryophyta</taxon>
        <taxon>Tracheophyta</taxon>
        <taxon>Spermatophyta</taxon>
        <taxon>Magnoliopsida</taxon>
        <taxon>Liliopsida</taxon>
        <taxon>Poales</taxon>
        <taxon>Poaceae</taxon>
        <taxon>BOP clade</taxon>
        <taxon>Oryzoideae</taxon>
        <taxon>Oryzeae</taxon>
        <taxon>Oryzinae</taxon>
        <taxon>Oryza</taxon>
    </lineage>
</organism>